<proteinExistence type="predicted"/>
<dbReference type="EMBL" id="CBXI010000009">
    <property type="protein sequence ID" value="CDL90732.1"/>
    <property type="molecule type" value="Genomic_DNA"/>
</dbReference>
<organism evidence="2 3">
    <name type="scientific">Clostridium tyrobutyricum DIVETGP</name>
    <dbReference type="NCBI Taxonomy" id="1408889"/>
    <lineage>
        <taxon>Bacteria</taxon>
        <taxon>Bacillati</taxon>
        <taxon>Bacillota</taxon>
        <taxon>Clostridia</taxon>
        <taxon>Eubacteriales</taxon>
        <taxon>Clostridiaceae</taxon>
        <taxon>Clostridium</taxon>
    </lineage>
</organism>
<feature type="transmembrane region" description="Helical" evidence="1">
    <location>
        <begin position="116"/>
        <end position="135"/>
    </location>
</feature>
<keyword evidence="1" id="KW-0812">Transmembrane</keyword>
<sequence length="150" mass="17983">MKYLKLFWNAELNEKLNPIAEKVFLFIGFVFFFLQIPDASKLENFIWATTALTILNIMHIMMFFLVYKCPARYIIVTLKHLIIALFRPIIYVYIFLGYLFKLHIYEFTVTGDKVCSIGLILWYLLNIALYFMELLEVKKQKERMNVNEKM</sequence>
<feature type="transmembrane region" description="Helical" evidence="1">
    <location>
        <begin position="45"/>
        <end position="66"/>
    </location>
</feature>
<comment type="caution">
    <text evidence="2">The sequence shown here is derived from an EMBL/GenBank/DDBJ whole genome shotgun (WGS) entry which is preliminary data.</text>
</comment>
<dbReference type="GeneID" id="29418988"/>
<evidence type="ECO:0000256" key="1">
    <source>
        <dbReference type="SAM" id="Phobius"/>
    </source>
</evidence>
<name>W6NFB3_CLOTY</name>
<evidence type="ECO:0000313" key="2">
    <source>
        <dbReference type="EMBL" id="CDL90732.1"/>
    </source>
</evidence>
<dbReference type="AlphaFoldDB" id="W6NFB3"/>
<accession>W6NFB3</accession>
<keyword evidence="1" id="KW-1133">Transmembrane helix</keyword>
<protein>
    <submittedName>
        <fullName evidence="2">Uncharacterized protein</fullName>
    </submittedName>
</protein>
<reference evidence="2 3" key="1">
    <citation type="journal article" date="2015" name="Genome Announc.">
        <title>Draft Genome Sequence of Clostridium tyrobutyricum Strain DIVETGP, Isolated from Cow's Milk for Grana Padano Production.</title>
        <authorList>
            <person name="Soggiu A."/>
            <person name="Piras C."/>
            <person name="Gaiarsa S."/>
            <person name="Sassera D."/>
            <person name="Roncada P."/>
            <person name="Bendixen E."/>
            <person name="Brasca M."/>
            <person name="Bonizzi L."/>
        </authorList>
    </citation>
    <scope>NUCLEOTIDE SEQUENCE [LARGE SCALE GENOMIC DNA]</scope>
    <source>
        <strain evidence="2 3">DIVETGP</strain>
    </source>
</reference>
<evidence type="ECO:0000313" key="3">
    <source>
        <dbReference type="Proteomes" id="UP000019482"/>
    </source>
</evidence>
<feature type="transmembrane region" description="Helical" evidence="1">
    <location>
        <begin position="20"/>
        <end position="39"/>
    </location>
</feature>
<dbReference type="RefSeq" id="WP_017895651.1">
    <property type="nucleotide sequence ID" value="NZ_CBXI010000009.1"/>
</dbReference>
<dbReference type="Proteomes" id="UP000019482">
    <property type="component" value="Unassembled WGS sequence"/>
</dbReference>
<keyword evidence="1" id="KW-0472">Membrane</keyword>
<gene>
    <name evidence="2" type="ORF">CTDIVETGP_0802</name>
</gene>
<keyword evidence="3" id="KW-1185">Reference proteome</keyword>
<feature type="transmembrane region" description="Helical" evidence="1">
    <location>
        <begin position="73"/>
        <end position="96"/>
    </location>
</feature>